<comment type="similarity">
    <text evidence="1">Belongs to the metallo-beta-lactamase superfamily.</text>
</comment>
<evidence type="ECO:0000256" key="3">
    <source>
        <dbReference type="ARBA" id="ARBA00022801"/>
    </source>
</evidence>
<protein>
    <submittedName>
        <fullName evidence="6">MBL fold metallo-hydrolase</fullName>
    </submittedName>
</protein>
<accession>A0ABD7ZID4</accession>
<dbReference type="EMBL" id="CP133470">
    <property type="protein sequence ID" value="WMS24722.1"/>
    <property type="molecule type" value="Genomic_DNA"/>
</dbReference>
<dbReference type="PANTHER" id="PTHR42978">
    <property type="entry name" value="QUORUM-QUENCHING LACTONASE YTNP-RELATED-RELATED"/>
    <property type="match status" value="1"/>
</dbReference>
<dbReference type="AlphaFoldDB" id="A0ABD7ZID4"/>
<dbReference type="SMART" id="SM00849">
    <property type="entry name" value="Lactamase_B"/>
    <property type="match status" value="1"/>
</dbReference>
<keyword evidence="4" id="KW-0862">Zinc</keyword>
<dbReference type="PANTHER" id="PTHR42978:SF6">
    <property type="entry name" value="QUORUM-QUENCHING LACTONASE YTNP-RELATED"/>
    <property type="match status" value="1"/>
</dbReference>
<dbReference type="RefSeq" id="WP_005695193.1">
    <property type="nucleotide sequence ID" value="NZ_AFQS01000009.1"/>
</dbReference>
<dbReference type="InterPro" id="IPR001279">
    <property type="entry name" value="Metallo-B-lactamas"/>
</dbReference>
<name>A0ABD7ZID4_HAEPA</name>
<evidence type="ECO:0000256" key="2">
    <source>
        <dbReference type="ARBA" id="ARBA00022723"/>
    </source>
</evidence>
<dbReference type="InterPro" id="IPR036866">
    <property type="entry name" value="RibonucZ/Hydroxyglut_hydro"/>
</dbReference>
<dbReference type="SUPFAM" id="SSF56281">
    <property type="entry name" value="Metallo-hydrolase/oxidoreductase"/>
    <property type="match status" value="1"/>
</dbReference>
<sequence>MVGDFEVTALYDGFLSTDPKLFQPYSQRSLDDLNKILNNNFRLREADGGVNTAVIGFLVNTGNNLILLDVGVGGVDIMGKNAGRLVDSLKAAGYRPEQIDLLIPTHMHFDHISGLTRNGKRVFPNATLLLAEQEKGFWLDKNINELPEPVRGLATLAREAVAPYAKAGKVRFYQSGEEVVPGMRSRPSPGHTPGHNGIEFTSKGQTMLVWGDLMHNHTLQMLDPEIAIEFDSDPKQARASRQAALKDAATRKIWIAGAHMLFPGIGHIRAESNGSYTWVPVEYTPIEIDGKVQ</sequence>
<organism evidence="6 7">
    <name type="scientific">Haemophilus parainfluenzae ATCC 33392</name>
    <dbReference type="NCBI Taxonomy" id="888828"/>
    <lineage>
        <taxon>Bacteria</taxon>
        <taxon>Pseudomonadati</taxon>
        <taxon>Pseudomonadota</taxon>
        <taxon>Gammaproteobacteria</taxon>
        <taxon>Pasteurellales</taxon>
        <taxon>Pasteurellaceae</taxon>
        <taxon>Haemophilus</taxon>
    </lineage>
</organism>
<evidence type="ECO:0000256" key="1">
    <source>
        <dbReference type="ARBA" id="ARBA00007749"/>
    </source>
</evidence>
<dbReference type="GO" id="GO:0046872">
    <property type="term" value="F:metal ion binding"/>
    <property type="evidence" value="ECO:0007669"/>
    <property type="project" value="UniProtKB-KW"/>
</dbReference>
<dbReference type="GO" id="GO:0016787">
    <property type="term" value="F:hydrolase activity"/>
    <property type="evidence" value="ECO:0007669"/>
    <property type="project" value="UniProtKB-KW"/>
</dbReference>
<keyword evidence="3" id="KW-0378">Hydrolase</keyword>
<gene>
    <name evidence="6" type="ORF">RDV53_05110</name>
</gene>
<dbReference type="Pfam" id="PF00753">
    <property type="entry name" value="Lactamase_B"/>
    <property type="match status" value="1"/>
</dbReference>
<evidence type="ECO:0000256" key="4">
    <source>
        <dbReference type="ARBA" id="ARBA00022833"/>
    </source>
</evidence>
<dbReference type="Proteomes" id="UP001242781">
    <property type="component" value="Chromosome"/>
</dbReference>
<feature type="domain" description="Metallo-beta-lactamase" evidence="5">
    <location>
        <begin position="53"/>
        <end position="259"/>
    </location>
</feature>
<dbReference type="InterPro" id="IPR051013">
    <property type="entry name" value="MBL_superfamily_lactonases"/>
</dbReference>
<dbReference type="CDD" id="cd07720">
    <property type="entry name" value="OPHC2-like_MBL-fold"/>
    <property type="match status" value="1"/>
</dbReference>
<dbReference type="Gene3D" id="3.60.15.10">
    <property type="entry name" value="Ribonuclease Z/Hydroxyacylglutathione hydrolase-like"/>
    <property type="match status" value="1"/>
</dbReference>
<evidence type="ECO:0000313" key="7">
    <source>
        <dbReference type="Proteomes" id="UP001242781"/>
    </source>
</evidence>
<reference evidence="6 7" key="1">
    <citation type="submission" date="2023-08" db="EMBL/GenBank/DDBJ databases">
        <title>Haemophilus_parainfluenzae_DSM 8978_complete_genome_hifiasm_Zymo_Research_D6332.</title>
        <authorList>
            <person name="Damerum A."/>
        </authorList>
    </citation>
    <scope>NUCLEOTIDE SEQUENCE [LARGE SCALE GENOMIC DNA]</scope>
    <source>
        <strain evidence="6 7">DSM 8978</strain>
    </source>
</reference>
<dbReference type="GeneID" id="93296860"/>
<evidence type="ECO:0000259" key="5">
    <source>
        <dbReference type="SMART" id="SM00849"/>
    </source>
</evidence>
<evidence type="ECO:0000313" key="6">
    <source>
        <dbReference type="EMBL" id="WMS24722.1"/>
    </source>
</evidence>
<keyword evidence="2" id="KW-0479">Metal-binding</keyword>
<proteinExistence type="inferred from homology"/>